<evidence type="ECO:0000259" key="1">
    <source>
        <dbReference type="Pfam" id="PF07603"/>
    </source>
</evidence>
<dbReference type="HOGENOM" id="CLU_810699_0_0_7"/>
<dbReference type="PANTHER" id="PTHR35812:SF1">
    <property type="entry name" value="LIPOPROTEIN"/>
    <property type="match status" value="1"/>
</dbReference>
<gene>
    <name evidence="2" type="ORF">Desaf_0327</name>
</gene>
<dbReference type="STRING" id="690850.Desaf_0327"/>
<feature type="domain" description="Lcl C-terminal" evidence="1">
    <location>
        <begin position="49"/>
        <end position="166"/>
    </location>
</feature>
<sequence>MGRHYLWTGLANCWDAAGRPVDCAGSGQDAEFRPGCPWPEPRFKTQGELVLDLATGLTWTRNANPLNFPATWSEALEFVRLMNAESAHGHADWRMPNRRELRSLVSHAARKPALPADHPFQSVFLGWYWTCTTSAMAPAYAWYVHMEGGRMFYGRKDQYCLLWPVRGDSPVLPATGQMACYDDLGLEVACTGSLQDGELRAGVAWPSPRYTLLDGAVRDVLTGLVWTRSADIAGKYLTWQAALDLAADISARDGLPWRLPSINELESLVDASSHSPALPDGHPFQHVPEACWSSTTSFFEPDWAYCLYLHKGAVGVGYKPNPEFAVWLVRDE</sequence>
<protein>
    <recommendedName>
        <fullName evidence="1">Lcl C-terminal domain-containing protein</fullName>
    </recommendedName>
</protein>
<organism evidence="2 3">
    <name type="scientific">Desulfocurvibacter africanus subsp. africanus str. Walvis Bay</name>
    <dbReference type="NCBI Taxonomy" id="690850"/>
    <lineage>
        <taxon>Bacteria</taxon>
        <taxon>Pseudomonadati</taxon>
        <taxon>Thermodesulfobacteriota</taxon>
        <taxon>Desulfovibrionia</taxon>
        <taxon>Desulfovibrionales</taxon>
        <taxon>Desulfovibrionaceae</taxon>
        <taxon>Desulfocurvibacter</taxon>
    </lineage>
</organism>
<evidence type="ECO:0000313" key="2">
    <source>
        <dbReference type="EMBL" id="EGJ48684.1"/>
    </source>
</evidence>
<dbReference type="KEGG" id="daf:Desaf_0327"/>
<dbReference type="PANTHER" id="PTHR35812">
    <property type="entry name" value="LIPOPROTEIN"/>
    <property type="match status" value="1"/>
</dbReference>
<dbReference type="AlphaFoldDB" id="F3YU78"/>
<reference evidence="2 3" key="1">
    <citation type="journal article" date="2011" name="J. Bacteriol.">
        <title>Genome sequence of the mercury-methylating and pleomorphic Desulfovibrio africanus Strain Walvis Bay.</title>
        <authorList>
            <person name="Brown S.D."/>
            <person name="Wall J.D."/>
            <person name="Kucken A.M."/>
            <person name="Gilmour C.C."/>
            <person name="Podar M."/>
            <person name="Brandt C.C."/>
            <person name="Teshima H."/>
            <person name="Detter J.C."/>
            <person name="Han C.S."/>
            <person name="Land M.L."/>
            <person name="Lucas S."/>
            <person name="Han J."/>
            <person name="Pennacchio L."/>
            <person name="Nolan M."/>
            <person name="Pitluck S."/>
            <person name="Woyke T."/>
            <person name="Goodwin L."/>
            <person name="Palumbo A.V."/>
            <person name="Elias D.A."/>
        </authorList>
    </citation>
    <scope>NUCLEOTIDE SEQUENCE [LARGE SCALE GENOMIC DNA]</scope>
    <source>
        <strain evidence="2 3">Walvis Bay</strain>
    </source>
</reference>
<accession>F3YU78</accession>
<dbReference type="RefSeq" id="WP_014258536.1">
    <property type="nucleotide sequence ID" value="NC_016629.1"/>
</dbReference>
<feature type="domain" description="Lcl C-terminal" evidence="1">
    <location>
        <begin position="215"/>
        <end position="330"/>
    </location>
</feature>
<dbReference type="EMBL" id="CP003221">
    <property type="protein sequence ID" value="EGJ48684.1"/>
    <property type="molecule type" value="Genomic_DNA"/>
</dbReference>
<dbReference type="eggNOG" id="COG1361">
    <property type="taxonomic scope" value="Bacteria"/>
</dbReference>
<name>F3YU78_DESAF</name>
<evidence type="ECO:0000313" key="3">
    <source>
        <dbReference type="Proteomes" id="UP000007844"/>
    </source>
</evidence>
<dbReference type="Pfam" id="PF07603">
    <property type="entry name" value="Lcl_C"/>
    <property type="match status" value="2"/>
</dbReference>
<dbReference type="InterPro" id="IPR011460">
    <property type="entry name" value="Lcl_C"/>
</dbReference>
<keyword evidence="3" id="KW-1185">Reference proteome</keyword>
<proteinExistence type="predicted"/>
<dbReference type="Proteomes" id="UP000007844">
    <property type="component" value="Chromosome"/>
</dbReference>